<evidence type="ECO:0000256" key="1">
    <source>
        <dbReference type="SAM" id="MobiDB-lite"/>
    </source>
</evidence>
<feature type="compositionally biased region" description="Basic residues" evidence="1">
    <location>
        <begin position="58"/>
        <end position="68"/>
    </location>
</feature>
<evidence type="ECO:0000259" key="2">
    <source>
        <dbReference type="Pfam" id="PF08719"/>
    </source>
</evidence>
<feature type="compositionally biased region" description="Low complexity" evidence="1">
    <location>
        <begin position="159"/>
        <end position="177"/>
    </location>
</feature>
<accession>A0A9W9DEN2</accession>
<evidence type="ECO:0000313" key="3">
    <source>
        <dbReference type="EMBL" id="KAJ4466468.1"/>
    </source>
</evidence>
<dbReference type="EMBL" id="JANVFS010000045">
    <property type="protein sequence ID" value="KAJ4466468.1"/>
    <property type="molecule type" value="Genomic_DNA"/>
</dbReference>
<dbReference type="InterPro" id="IPR037238">
    <property type="entry name" value="YbiA-like_sf"/>
</dbReference>
<reference evidence="3" key="2">
    <citation type="journal article" date="2023" name="Proc. Natl. Acad. Sci. U.S.A.">
        <title>A global phylogenomic analysis of the shiitake genus Lentinula.</title>
        <authorList>
            <person name="Sierra-Patev S."/>
            <person name="Min B."/>
            <person name="Naranjo-Ortiz M."/>
            <person name="Looney B."/>
            <person name="Konkel Z."/>
            <person name="Slot J.C."/>
            <person name="Sakamoto Y."/>
            <person name="Steenwyk J.L."/>
            <person name="Rokas A."/>
            <person name="Carro J."/>
            <person name="Camarero S."/>
            <person name="Ferreira P."/>
            <person name="Molpeceres G."/>
            <person name="Ruiz-Duenas F.J."/>
            <person name="Serrano A."/>
            <person name="Henrissat B."/>
            <person name="Drula E."/>
            <person name="Hughes K.W."/>
            <person name="Mata J.L."/>
            <person name="Ishikawa N.K."/>
            <person name="Vargas-Isla R."/>
            <person name="Ushijima S."/>
            <person name="Smith C.A."/>
            <person name="Donoghue J."/>
            <person name="Ahrendt S."/>
            <person name="Andreopoulos W."/>
            <person name="He G."/>
            <person name="LaButti K."/>
            <person name="Lipzen A."/>
            <person name="Ng V."/>
            <person name="Riley R."/>
            <person name="Sandor L."/>
            <person name="Barry K."/>
            <person name="Martinez A.T."/>
            <person name="Xiao Y."/>
            <person name="Gibbons J.G."/>
            <person name="Terashima K."/>
            <person name="Grigoriev I.V."/>
            <person name="Hibbett D."/>
        </authorList>
    </citation>
    <scope>NUCLEOTIDE SEQUENCE</scope>
    <source>
        <strain evidence="3">Sp2 HRB7682 ss15</strain>
    </source>
</reference>
<feature type="compositionally biased region" description="Low complexity" evidence="1">
    <location>
        <begin position="418"/>
        <end position="430"/>
    </location>
</feature>
<feature type="region of interest" description="Disordered" evidence="1">
    <location>
        <begin position="1"/>
        <end position="27"/>
    </location>
</feature>
<dbReference type="Pfam" id="PF08719">
    <property type="entry name" value="NADAR"/>
    <property type="match status" value="1"/>
</dbReference>
<sequence>MGQTNSRSKRQGQPYPLPPPGSFHPGAYYPPAYPAYPSYHAPNQHLVVPYPYVPQPPTKRRKTRRRRPTASEPTRPYVPQAASATDRPVMPMPVPTVAESRAATQPDNLFTPMANGGDRLANFPAEPQIPVPPRGRAQTPYHPTVPPPDDDDEEEDESAPPVVAPSVAGSVHPPSASQHRRRHSEPLHHQIIPPPPPPVDPTRPSAFDRPLWSPSGNPLPEPPRDLFDSEAYKAVLNIPRGTDLFTALYGYQRNQVQQPGQSVPSDLNPQRTRTGLFGRKNSKGGGLFRTLTGTRGRKQTLSEIQPQDVARDRVRLGDVRLVPFPVPVERVNGETPSTQGAFRHVPPSEDRYLPTTLPGAEVNATATDGVIPPPPVLEEQPGGNPPFLVMPGPSAAPAAGPSQINAPFPVMTAPPRAPSAGPQQQQQQQPNFPPESPVRHVYHPPLIFTQYSPTYQGFFPHSPHRVLHNNNIYPTATHLHEALKYLPAHPTIANQIRLCVNLNDVYPLSAANTAYVRPDWGAIFLDEMEMVLELKFRQHAELRNLLIEGIDGQKGREIVYRDERDTFWGDGGGEGRGVNELGKILAKVRDRLIDDRERGLG</sequence>
<evidence type="ECO:0000313" key="4">
    <source>
        <dbReference type="Proteomes" id="UP001150238"/>
    </source>
</evidence>
<feature type="compositionally biased region" description="Pro residues" evidence="1">
    <location>
        <begin position="192"/>
        <end position="201"/>
    </location>
</feature>
<feature type="region of interest" description="Disordered" evidence="1">
    <location>
        <begin position="330"/>
        <end position="349"/>
    </location>
</feature>
<dbReference type="Proteomes" id="UP001150238">
    <property type="component" value="Unassembled WGS sequence"/>
</dbReference>
<feature type="compositionally biased region" description="Acidic residues" evidence="1">
    <location>
        <begin position="148"/>
        <end position="158"/>
    </location>
</feature>
<dbReference type="AlphaFoldDB" id="A0A9W9DEN2"/>
<feature type="region of interest" description="Disordered" evidence="1">
    <location>
        <begin position="257"/>
        <end position="285"/>
    </location>
</feature>
<dbReference type="Gene3D" id="1.10.357.40">
    <property type="entry name" value="YbiA-like"/>
    <property type="match status" value="1"/>
</dbReference>
<dbReference type="CDD" id="cd15457">
    <property type="entry name" value="NADAR"/>
    <property type="match status" value="1"/>
</dbReference>
<proteinExistence type="predicted"/>
<dbReference type="InterPro" id="IPR012816">
    <property type="entry name" value="NADAR"/>
</dbReference>
<gene>
    <name evidence="3" type="ORF">C8J55DRAFT_241694</name>
</gene>
<dbReference type="SUPFAM" id="SSF143990">
    <property type="entry name" value="YbiA-like"/>
    <property type="match status" value="1"/>
</dbReference>
<name>A0A9W9DEN2_9AGAR</name>
<feature type="region of interest" description="Disordered" evidence="1">
    <location>
        <begin position="47"/>
        <end position="219"/>
    </location>
</feature>
<organism evidence="3 4">
    <name type="scientific">Lentinula lateritia</name>
    <dbReference type="NCBI Taxonomy" id="40482"/>
    <lineage>
        <taxon>Eukaryota</taxon>
        <taxon>Fungi</taxon>
        <taxon>Dikarya</taxon>
        <taxon>Basidiomycota</taxon>
        <taxon>Agaricomycotina</taxon>
        <taxon>Agaricomycetes</taxon>
        <taxon>Agaricomycetidae</taxon>
        <taxon>Agaricales</taxon>
        <taxon>Marasmiineae</taxon>
        <taxon>Omphalotaceae</taxon>
        <taxon>Lentinula</taxon>
    </lineage>
</organism>
<protein>
    <recommendedName>
        <fullName evidence="2">NADAR domain-containing protein</fullName>
    </recommendedName>
</protein>
<reference evidence="3" key="1">
    <citation type="submission" date="2022-08" db="EMBL/GenBank/DDBJ databases">
        <authorList>
            <consortium name="DOE Joint Genome Institute"/>
            <person name="Min B."/>
            <person name="Riley R."/>
            <person name="Sierra-Patev S."/>
            <person name="Naranjo-Ortiz M."/>
            <person name="Looney B."/>
            <person name="Konkel Z."/>
            <person name="Slot J.C."/>
            <person name="Sakamoto Y."/>
            <person name="Steenwyk J.L."/>
            <person name="Rokas A."/>
            <person name="Carro J."/>
            <person name="Camarero S."/>
            <person name="Ferreira P."/>
            <person name="Molpeceres G."/>
            <person name="Ruiz-Duenas F.J."/>
            <person name="Serrano A."/>
            <person name="Henrissat B."/>
            <person name="Drula E."/>
            <person name="Hughes K.W."/>
            <person name="Mata J.L."/>
            <person name="Ishikawa N.K."/>
            <person name="Vargas-Isla R."/>
            <person name="Ushijima S."/>
            <person name="Smith C.A."/>
            <person name="Ahrendt S."/>
            <person name="Andreopoulos W."/>
            <person name="He G."/>
            <person name="Labutti K."/>
            <person name="Lipzen A."/>
            <person name="Ng V."/>
            <person name="Sandor L."/>
            <person name="Barry K."/>
            <person name="Martinez A.T."/>
            <person name="Xiao Y."/>
            <person name="Gibbons J.G."/>
            <person name="Terashima K."/>
            <person name="Hibbett D.S."/>
            <person name="Grigoriev I.V."/>
        </authorList>
    </citation>
    <scope>NUCLEOTIDE SEQUENCE</scope>
    <source>
        <strain evidence="3">Sp2 HRB7682 ss15</strain>
    </source>
</reference>
<feature type="region of interest" description="Disordered" evidence="1">
    <location>
        <begin position="412"/>
        <end position="438"/>
    </location>
</feature>
<feature type="domain" description="NADAR" evidence="2">
    <location>
        <begin position="447"/>
        <end position="592"/>
    </location>
</feature>
<comment type="caution">
    <text evidence="3">The sequence shown here is derived from an EMBL/GenBank/DDBJ whole genome shotgun (WGS) entry which is preliminary data.</text>
</comment>
<feature type="compositionally biased region" description="Polar residues" evidence="1">
    <location>
        <begin position="257"/>
        <end position="273"/>
    </location>
</feature>